<sequence>MLSLIRNTLIYTRLVNINLDTTLIRMTSSMSNGIDVAGMRKPYKGDQEAFEEDSLVAKEPIAQFKHWFEIACQTDGIREANAMSLATATKTGVPSLRIVLLKGYDDKGFRFYTNYESRKGKEIEENARAALCFYWTNVNETDATTTWSRQVRIEGIVEKLSEEESTTYFHSRPRSSQIGAIVSHQSTIITGRDVLRERNEKLTNEYADESKEIPKPDYWGGYVVKPHMVEFWQGQTNRVHDRIVFRKHQEGETFDETITHPGDAGWVYERLAP</sequence>
<evidence type="ECO:0000256" key="4">
    <source>
        <dbReference type="ARBA" id="ARBA00005037"/>
    </source>
</evidence>
<comment type="cofactor">
    <cofactor evidence="1">
        <name>FMN</name>
        <dbReference type="ChEBI" id="CHEBI:58210"/>
    </cofactor>
</comment>
<dbReference type="InterPro" id="IPR019576">
    <property type="entry name" value="Pyridoxamine_oxidase_dimer_C"/>
</dbReference>
<dbReference type="Pfam" id="PF01243">
    <property type="entry name" value="PNPOx_N"/>
    <property type="match status" value="1"/>
</dbReference>
<name>A0A8J1XSU1_OWEFU</name>
<evidence type="ECO:0000259" key="12">
    <source>
        <dbReference type="Pfam" id="PF01243"/>
    </source>
</evidence>
<evidence type="ECO:0000256" key="8">
    <source>
        <dbReference type="ARBA" id="ARBA00022630"/>
    </source>
</evidence>
<evidence type="ECO:0000256" key="11">
    <source>
        <dbReference type="ARBA" id="ARBA00023096"/>
    </source>
</evidence>
<accession>A0A8J1XSU1</accession>
<keyword evidence="15" id="KW-1185">Reference proteome</keyword>
<dbReference type="FunFam" id="2.30.110.10:FF:000005">
    <property type="entry name" value="NAD(P)H-hydrate epimerase"/>
    <property type="match status" value="1"/>
</dbReference>
<dbReference type="Proteomes" id="UP000749559">
    <property type="component" value="Unassembled WGS sequence"/>
</dbReference>
<evidence type="ECO:0000256" key="3">
    <source>
        <dbReference type="ARBA" id="ARBA00004738"/>
    </source>
</evidence>
<dbReference type="GO" id="GO:0004733">
    <property type="term" value="F:pyridoxamine phosphate oxidase activity"/>
    <property type="evidence" value="ECO:0007669"/>
    <property type="project" value="UniProtKB-EC"/>
</dbReference>
<keyword evidence="10" id="KW-0560">Oxidoreductase</keyword>
<dbReference type="InterPro" id="IPR000659">
    <property type="entry name" value="Pyridox_Oxase"/>
</dbReference>
<evidence type="ECO:0000256" key="6">
    <source>
        <dbReference type="ARBA" id="ARBA00011738"/>
    </source>
</evidence>
<dbReference type="UniPathway" id="UPA01068">
    <property type="reaction ID" value="UER00304"/>
</dbReference>
<reference evidence="14" key="1">
    <citation type="submission" date="2022-03" db="EMBL/GenBank/DDBJ databases">
        <authorList>
            <person name="Martin C."/>
        </authorList>
    </citation>
    <scope>NUCLEOTIDE SEQUENCE</scope>
</reference>
<dbReference type="PROSITE" id="PS01064">
    <property type="entry name" value="PYRIDOX_OXIDASE"/>
    <property type="match status" value="1"/>
</dbReference>
<keyword evidence="9" id="KW-0288">FMN</keyword>
<evidence type="ECO:0000259" key="13">
    <source>
        <dbReference type="Pfam" id="PF10590"/>
    </source>
</evidence>
<dbReference type="PANTHER" id="PTHR10851:SF0">
    <property type="entry name" value="PYRIDOXINE-5'-PHOSPHATE OXIDASE"/>
    <property type="match status" value="1"/>
</dbReference>
<feature type="domain" description="Pyridoxine 5'-phosphate oxidase dimerisation C-terminal" evidence="13">
    <location>
        <begin position="219"/>
        <end position="273"/>
    </location>
</feature>
<comment type="similarity">
    <text evidence="5">Belongs to the pyridoxamine 5'-phosphate oxidase family.</text>
</comment>
<comment type="subunit">
    <text evidence="6">Homodimer.</text>
</comment>
<dbReference type="Pfam" id="PF10590">
    <property type="entry name" value="PNP_phzG_C"/>
    <property type="match status" value="1"/>
</dbReference>
<dbReference type="InterPro" id="IPR019740">
    <property type="entry name" value="Pyridox_Oxase_CS"/>
</dbReference>
<evidence type="ECO:0000256" key="7">
    <source>
        <dbReference type="ARBA" id="ARBA00012801"/>
    </source>
</evidence>
<comment type="pathway">
    <text evidence="4">Cofactor metabolism; pyridoxal 5'-phosphate salvage; pyridoxal 5'-phosphate from pyridoxine 5'-phosphate: step 1/1.</text>
</comment>
<comment type="function">
    <text evidence="2">Catalyzes the oxidation of either pyridoxine 5'-phosphate (PNP) or pyridoxamine 5'-phosphate (PMP) into pyridoxal 5'-phosphate (PLP).</text>
</comment>
<dbReference type="GO" id="GO:0008615">
    <property type="term" value="P:pyridoxine biosynthetic process"/>
    <property type="evidence" value="ECO:0007669"/>
    <property type="project" value="UniProtKB-KW"/>
</dbReference>
<dbReference type="OrthoDB" id="303614at2759"/>
<comment type="pathway">
    <text evidence="3">Cofactor metabolism; pyridoxal 5'-phosphate salvage; pyridoxal 5'-phosphate from pyridoxamine 5'-phosphate: step 1/1.</text>
</comment>
<evidence type="ECO:0000256" key="1">
    <source>
        <dbReference type="ARBA" id="ARBA00001917"/>
    </source>
</evidence>
<dbReference type="EMBL" id="CAIIXF020000007">
    <property type="protein sequence ID" value="CAH1789970.1"/>
    <property type="molecule type" value="Genomic_DNA"/>
</dbReference>
<dbReference type="NCBIfam" id="NF004231">
    <property type="entry name" value="PRK05679.1"/>
    <property type="match status" value="1"/>
</dbReference>
<dbReference type="GO" id="GO:0010181">
    <property type="term" value="F:FMN binding"/>
    <property type="evidence" value="ECO:0007669"/>
    <property type="project" value="InterPro"/>
</dbReference>
<keyword evidence="8" id="KW-0285">Flavoprotein</keyword>
<dbReference type="NCBIfam" id="TIGR00558">
    <property type="entry name" value="pdxH"/>
    <property type="match status" value="1"/>
</dbReference>
<dbReference type="EC" id="1.4.3.5" evidence="7"/>
<dbReference type="InterPro" id="IPR011576">
    <property type="entry name" value="Pyridox_Oxase_N"/>
</dbReference>
<evidence type="ECO:0000256" key="9">
    <source>
        <dbReference type="ARBA" id="ARBA00022643"/>
    </source>
</evidence>
<dbReference type="InterPro" id="IPR012349">
    <property type="entry name" value="Split_barrel_FMN-bd"/>
</dbReference>
<dbReference type="HAMAP" id="MF_01629">
    <property type="entry name" value="PdxH"/>
    <property type="match status" value="1"/>
</dbReference>
<keyword evidence="11" id="KW-0664">Pyridoxine biosynthesis</keyword>
<organism evidence="14 15">
    <name type="scientific">Owenia fusiformis</name>
    <name type="common">Polychaete worm</name>
    <dbReference type="NCBI Taxonomy" id="6347"/>
    <lineage>
        <taxon>Eukaryota</taxon>
        <taxon>Metazoa</taxon>
        <taxon>Spiralia</taxon>
        <taxon>Lophotrochozoa</taxon>
        <taxon>Annelida</taxon>
        <taxon>Polychaeta</taxon>
        <taxon>Sedentaria</taxon>
        <taxon>Canalipalpata</taxon>
        <taxon>Sabellida</taxon>
        <taxon>Oweniida</taxon>
        <taxon>Oweniidae</taxon>
        <taxon>Owenia</taxon>
    </lineage>
</organism>
<dbReference type="Gene3D" id="2.30.110.10">
    <property type="entry name" value="Electron Transport, Fmn-binding Protein, Chain A"/>
    <property type="match status" value="1"/>
</dbReference>
<evidence type="ECO:0000256" key="10">
    <source>
        <dbReference type="ARBA" id="ARBA00023002"/>
    </source>
</evidence>
<feature type="domain" description="Pyridoxamine 5'-phosphate oxidase N-terminal" evidence="12">
    <location>
        <begin position="76"/>
        <end position="199"/>
    </location>
</feature>
<evidence type="ECO:0000313" key="14">
    <source>
        <dbReference type="EMBL" id="CAH1789970.1"/>
    </source>
</evidence>
<protein>
    <recommendedName>
        <fullName evidence="7">pyridoxal 5'-phosphate synthase</fullName>
        <ecNumber evidence="7">1.4.3.5</ecNumber>
    </recommendedName>
</protein>
<evidence type="ECO:0000256" key="5">
    <source>
        <dbReference type="ARBA" id="ARBA00007301"/>
    </source>
</evidence>
<dbReference type="AlphaFoldDB" id="A0A8J1XSU1"/>
<evidence type="ECO:0000256" key="2">
    <source>
        <dbReference type="ARBA" id="ARBA00003691"/>
    </source>
</evidence>
<dbReference type="PANTHER" id="PTHR10851">
    <property type="entry name" value="PYRIDOXINE-5-PHOSPHATE OXIDASE"/>
    <property type="match status" value="1"/>
</dbReference>
<dbReference type="SUPFAM" id="SSF50475">
    <property type="entry name" value="FMN-binding split barrel"/>
    <property type="match status" value="1"/>
</dbReference>
<comment type="caution">
    <text evidence="14">The sequence shown here is derived from an EMBL/GenBank/DDBJ whole genome shotgun (WGS) entry which is preliminary data.</text>
</comment>
<evidence type="ECO:0000313" key="15">
    <source>
        <dbReference type="Proteomes" id="UP000749559"/>
    </source>
</evidence>
<proteinExistence type="inferred from homology"/>
<gene>
    <name evidence="14" type="ORF">OFUS_LOCUS15241</name>
</gene>